<gene>
    <name evidence="2" type="ORF">RFULGI_LOCUS16970</name>
</gene>
<dbReference type="AlphaFoldDB" id="A0A9N9P8M6"/>
<evidence type="ECO:0000256" key="1">
    <source>
        <dbReference type="SAM" id="MobiDB-lite"/>
    </source>
</evidence>
<keyword evidence="3" id="KW-1185">Reference proteome</keyword>
<accession>A0A9N9P8M6</accession>
<feature type="non-terminal residue" evidence="2">
    <location>
        <position position="1"/>
    </location>
</feature>
<organism evidence="2 3">
    <name type="scientific">Racocetra fulgida</name>
    <dbReference type="NCBI Taxonomy" id="60492"/>
    <lineage>
        <taxon>Eukaryota</taxon>
        <taxon>Fungi</taxon>
        <taxon>Fungi incertae sedis</taxon>
        <taxon>Mucoromycota</taxon>
        <taxon>Glomeromycotina</taxon>
        <taxon>Glomeromycetes</taxon>
        <taxon>Diversisporales</taxon>
        <taxon>Gigasporaceae</taxon>
        <taxon>Racocetra</taxon>
    </lineage>
</organism>
<reference evidence="2" key="1">
    <citation type="submission" date="2021-06" db="EMBL/GenBank/DDBJ databases">
        <authorList>
            <person name="Kallberg Y."/>
            <person name="Tangrot J."/>
            <person name="Rosling A."/>
        </authorList>
    </citation>
    <scope>NUCLEOTIDE SEQUENCE</scope>
    <source>
        <strain evidence="2">IN212</strain>
    </source>
</reference>
<sequence>DINSYTLNDNINLDDSKKSNDSHTLTYRYYNQETLFVQNEDIPESQFTSFIQPKSNN</sequence>
<feature type="compositionally biased region" description="Polar residues" evidence="1">
    <location>
        <begin position="1"/>
        <end position="13"/>
    </location>
</feature>
<comment type="caution">
    <text evidence="2">The sequence shown here is derived from an EMBL/GenBank/DDBJ whole genome shotgun (WGS) entry which is preliminary data.</text>
</comment>
<evidence type="ECO:0000313" key="3">
    <source>
        <dbReference type="Proteomes" id="UP000789396"/>
    </source>
</evidence>
<proteinExistence type="predicted"/>
<feature type="non-terminal residue" evidence="2">
    <location>
        <position position="57"/>
    </location>
</feature>
<dbReference type="Proteomes" id="UP000789396">
    <property type="component" value="Unassembled WGS sequence"/>
</dbReference>
<feature type="region of interest" description="Disordered" evidence="1">
    <location>
        <begin position="1"/>
        <end position="20"/>
    </location>
</feature>
<evidence type="ECO:0000313" key="2">
    <source>
        <dbReference type="EMBL" id="CAG8793335.1"/>
    </source>
</evidence>
<protein>
    <submittedName>
        <fullName evidence="2">6083_t:CDS:1</fullName>
    </submittedName>
</protein>
<name>A0A9N9P8M6_9GLOM</name>
<dbReference type="EMBL" id="CAJVPZ010063500">
    <property type="protein sequence ID" value="CAG8793335.1"/>
    <property type="molecule type" value="Genomic_DNA"/>
</dbReference>